<keyword evidence="3" id="KW-0804">Transcription</keyword>
<proteinExistence type="predicted"/>
<comment type="caution">
    <text evidence="5">The sequence shown here is derived from an EMBL/GenBank/DDBJ whole genome shotgun (WGS) entry which is preliminary data.</text>
</comment>
<accession>A0A437S7G8</accession>
<dbReference type="PANTHER" id="PTHR42756">
    <property type="entry name" value="TRANSCRIPTIONAL REGULATOR, MARR"/>
    <property type="match status" value="1"/>
</dbReference>
<gene>
    <name evidence="5" type="ORF">EF514_05565</name>
</gene>
<dbReference type="SMART" id="SM00347">
    <property type="entry name" value="HTH_MARR"/>
    <property type="match status" value="1"/>
</dbReference>
<dbReference type="InterPro" id="IPR036388">
    <property type="entry name" value="WH-like_DNA-bd_sf"/>
</dbReference>
<dbReference type="GO" id="GO:0003677">
    <property type="term" value="F:DNA binding"/>
    <property type="evidence" value="ECO:0007669"/>
    <property type="project" value="UniProtKB-KW"/>
</dbReference>
<dbReference type="PANTHER" id="PTHR42756:SF1">
    <property type="entry name" value="TRANSCRIPTIONAL REPRESSOR OF EMRAB OPERON"/>
    <property type="match status" value="1"/>
</dbReference>
<protein>
    <submittedName>
        <fullName evidence="5">MarR family transcriptional regulator</fullName>
    </submittedName>
</protein>
<dbReference type="PROSITE" id="PS50995">
    <property type="entry name" value="HTH_MARR_2"/>
    <property type="match status" value="1"/>
</dbReference>
<dbReference type="Proteomes" id="UP000288812">
    <property type="component" value="Unassembled WGS sequence"/>
</dbReference>
<evidence type="ECO:0000256" key="1">
    <source>
        <dbReference type="ARBA" id="ARBA00023015"/>
    </source>
</evidence>
<sequence>MNITECINFLLTTSQHKVFNIVKERLSEFDVTPVQYGVLQCIWQFDIDSPNEVANFLDIENSTISGILERMEKKDLIIREIDVNDRRFIKIKLTDKSKALEEPINIAAEEVNEKILSMFTKEEERDLKKYLRRICTL</sequence>
<evidence type="ECO:0000256" key="3">
    <source>
        <dbReference type="ARBA" id="ARBA00023163"/>
    </source>
</evidence>
<dbReference type="GO" id="GO:0003700">
    <property type="term" value="F:DNA-binding transcription factor activity"/>
    <property type="evidence" value="ECO:0007669"/>
    <property type="project" value="InterPro"/>
</dbReference>
<reference evidence="5 6" key="1">
    <citation type="submission" date="2018-11" db="EMBL/GenBank/DDBJ databases">
        <title>Genome sequencing and assembly of Anaerosphaera sp. nov., GS7-6-2.</title>
        <authorList>
            <person name="Rettenmaier R."/>
            <person name="Liebl W."/>
            <person name="Zverlov V."/>
        </authorList>
    </citation>
    <scope>NUCLEOTIDE SEQUENCE [LARGE SCALE GENOMIC DNA]</scope>
    <source>
        <strain evidence="5 6">GS7-6-2</strain>
    </source>
</reference>
<dbReference type="PROSITE" id="PS01117">
    <property type="entry name" value="HTH_MARR_1"/>
    <property type="match status" value="1"/>
</dbReference>
<evidence type="ECO:0000259" key="4">
    <source>
        <dbReference type="PROSITE" id="PS50995"/>
    </source>
</evidence>
<name>A0A437S7G8_9FIRM</name>
<evidence type="ECO:0000313" key="5">
    <source>
        <dbReference type="EMBL" id="RVU54787.1"/>
    </source>
</evidence>
<feature type="domain" description="HTH marR-type" evidence="4">
    <location>
        <begin position="1"/>
        <end position="136"/>
    </location>
</feature>
<keyword evidence="2" id="KW-0238">DNA-binding</keyword>
<dbReference type="EMBL" id="RLIH01000006">
    <property type="protein sequence ID" value="RVU54787.1"/>
    <property type="molecule type" value="Genomic_DNA"/>
</dbReference>
<dbReference type="Gene3D" id="1.10.10.10">
    <property type="entry name" value="Winged helix-like DNA-binding domain superfamily/Winged helix DNA-binding domain"/>
    <property type="match status" value="1"/>
</dbReference>
<dbReference type="Pfam" id="PF01047">
    <property type="entry name" value="MarR"/>
    <property type="match status" value="1"/>
</dbReference>
<dbReference type="OrthoDB" id="2288024at2"/>
<dbReference type="SUPFAM" id="SSF46785">
    <property type="entry name" value="Winged helix' DNA-binding domain"/>
    <property type="match status" value="1"/>
</dbReference>
<evidence type="ECO:0000256" key="2">
    <source>
        <dbReference type="ARBA" id="ARBA00023125"/>
    </source>
</evidence>
<keyword evidence="1" id="KW-0805">Transcription regulation</keyword>
<dbReference type="AlphaFoldDB" id="A0A437S7G8"/>
<dbReference type="InterPro" id="IPR036390">
    <property type="entry name" value="WH_DNA-bd_sf"/>
</dbReference>
<organism evidence="5 6">
    <name type="scientific">Anaerosphaera multitolerans</name>
    <dbReference type="NCBI Taxonomy" id="2487351"/>
    <lineage>
        <taxon>Bacteria</taxon>
        <taxon>Bacillati</taxon>
        <taxon>Bacillota</taxon>
        <taxon>Tissierellia</taxon>
        <taxon>Tissierellales</taxon>
        <taxon>Peptoniphilaceae</taxon>
        <taxon>Anaerosphaera</taxon>
    </lineage>
</organism>
<dbReference type="PRINTS" id="PR00598">
    <property type="entry name" value="HTHMARR"/>
</dbReference>
<dbReference type="InterPro" id="IPR000835">
    <property type="entry name" value="HTH_MarR-typ"/>
</dbReference>
<evidence type="ECO:0000313" key="6">
    <source>
        <dbReference type="Proteomes" id="UP000288812"/>
    </source>
</evidence>
<dbReference type="InterPro" id="IPR023187">
    <property type="entry name" value="Tscrpt_reg_MarR-type_CS"/>
</dbReference>
<keyword evidence="6" id="KW-1185">Reference proteome</keyword>